<name>A0A401ZYK7_9CHLR</name>
<dbReference type="RefSeq" id="WP_126579611.1">
    <property type="nucleotide sequence ID" value="NZ_BIFR01000001.1"/>
</dbReference>
<gene>
    <name evidence="3" type="ORF">KTT_17980</name>
</gene>
<organism evidence="3 4">
    <name type="scientific">Tengunoibacter tsumagoiensis</name>
    <dbReference type="NCBI Taxonomy" id="2014871"/>
    <lineage>
        <taxon>Bacteria</taxon>
        <taxon>Bacillati</taxon>
        <taxon>Chloroflexota</taxon>
        <taxon>Ktedonobacteria</taxon>
        <taxon>Ktedonobacterales</taxon>
        <taxon>Dictyobacteraceae</taxon>
        <taxon>Tengunoibacter</taxon>
    </lineage>
</organism>
<dbReference type="InterPro" id="IPR050114">
    <property type="entry name" value="UPF0173_UPF0282_UlaG_hydrolase"/>
</dbReference>
<dbReference type="Proteomes" id="UP000287352">
    <property type="component" value="Unassembled WGS sequence"/>
</dbReference>
<evidence type="ECO:0000313" key="4">
    <source>
        <dbReference type="Proteomes" id="UP000287352"/>
    </source>
</evidence>
<dbReference type="Pfam" id="PF12706">
    <property type="entry name" value="Lactamase_B_2"/>
    <property type="match status" value="1"/>
</dbReference>
<proteinExistence type="predicted"/>
<dbReference type="AlphaFoldDB" id="A0A401ZYK7"/>
<evidence type="ECO:0000313" key="3">
    <source>
        <dbReference type="EMBL" id="GCE11939.1"/>
    </source>
</evidence>
<protein>
    <submittedName>
        <fullName evidence="3">MBL fold metallo-hydrolase</fullName>
    </submittedName>
</protein>
<evidence type="ECO:0000256" key="1">
    <source>
        <dbReference type="ARBA" id="ARBA00022801"/>
    </source>
</evidence>
<sequence length="266" mass="28876">MIQAPTIPVRITHIGGPTVLIEIGPLRILTDPTFDPAGTRYVDGPYELVKKTDPARFPSEIGEVHTVLLSHDQHIDNLDSAGRAFLSQVKQVLTTPVGAQRLEKNAQGVPTWETVTLSGINHLHVRVTSTPARHGPPELEDAMGDVTGWILEWEGQQHGALYVSGDTVLFEALHEIPQRFQVGTVLLHFGAAADPEVLGPVHLTFSAGEGSLFAKALGKAMVIPIHYEGWAHLSEGRAEIEEAFAKAGLEDQLCFLPFGQSVRIDV</sequence>
<comment type="caution">
    <text evidence="3">The sequence shown here is derived from an EMBL/GenBank/DDBJ whole genome shotgun (WGS) entry which is preliminary data.</text>
</comment>
<dbReference type="OrthoDB" id="9805728at2"/>
<dbReference type="PANTHER" id="PTHR43546:SF9">
    <property type="entry name" value="L-ASCORBATE-6-PHOSPHATE LACTONASE ULAG-RELATED"/>
    <property type="match status" value="1"/>
</dbReference>
<feature type="domain" description="Metallo-beta-lactamase" evidence="2">
    <location>
        <begin position="27"/>
        <end position="227"/>
    </location>
</feature>
<keyword evidence="1 3" id="KW-0378">Hydrolase</keyword>
<dbReference type="EMBL" id="BIFR01000001">
    <property type="protein sequence ID" value="GCE11939.1"/>
    <property type="molecule type" value="Genomic_DNA"/>
</dbReference>
<dbReference type="SUPFAM" id="SSF56281">
    <property type="entry name" value="Metallo-hydrolase/oxidoreductase"/>
    <property type="match status" value="1"/>
</dbReference>
<dbReference type="InterPro" id="IPR036866">
    <property type="entry name" value="RibonucZ/Hydroxyglut_hydro"/>
</dbReference>
<evidence type="ECO:0000259" key="2">
    <source>
        <dbReference type="Pfam" id="PF12706"/>
    </source>
</evidence>
<dbReference type="GO" id="GO:0016787">
    <property type="term" value="F:hydrolase activity"/>
    <property type="evidence" value="ECO:0007669"/>
    <property type="project" value="UniProtKB-KW"/>
</dbReference>
<accession>A0A401ZYK7</accession>
<dbReference type="Gene3D" id="3.60.15.10">
    <property type="entry name" value="Ribonuclease Z/Hydroxyacylglutathione hydrolase-like"/>
    <property type="match status" value="1"/>
</dbReference>
<reference evidence="4" key="1">
    <citation type="submission" date="2018-12" db="EMBL/GenBank/DDBJ databases">
        <title>Tengunoibacter tsumagoiensis gen. nov., sp. nov., Dictyobacter kobayashii sp. nov., D. alpinus sp. nov., and D. joshuensis sp. nov. and description of Dictyobacteraceae fam. nov. within the order Ktedonobacterales isolated from Tengu-no-mugimeshi.</title>
        <authorList>
            <person name="Wang C.M."/>
            <person name="Zheng Y."/>
            <person name="Sakai Y."/>
            <person name="Toyoda A."/>
            <person name="Minakuchi Y."/>
            <person name="Abe K."/>
            <person name="Yokota A."/>
            <person name="Yabe S."/>
        </authorList>
    </citation>
    <scope>NUCLEOTIDE SEQUENCE [LARGE SCALE GENOMIC DNA]</scope>
    <source>
        <strain evidence="4">Uno3</strain>
    </source>
</reference>
<dbReference type="PANTHER" id="PTHR43546">
    <property type="entry name" value="UPF0173 METAL-DEPENDENT HYDROLASE MJ1163-RELATED"/>
    <property type="match status" value="1"/>
</dbReference>
<dbReference type="InterPro" id="IPR001279">
    <property type="entry name" value="Metallo-B-lactamas"/>
</dbReference>
<keyword evidence="4" id="KW-1185">Reference proteome</keyword>